<dbReference type="RefSeq" id="WP_199404819.1">
    <property type="nucleotide sequence ID" value="NZ_JAOZFC020000004.1"/>
</dbReference>
<dbReference type="Gene3D" id="3.40.50.1360">
    <property type="match status" value="1"/>
</dbReference>
<dbReference type="EMBL" id="JAOZFC020000004">
    <property type="protein sequence ID" value="MDF9300862.1"/>
    <property type="molecule type" value="Genomic_DNA"/>
</dbReference>
<organism evidence="1 2">
    <name type="scientific">Weissella fermenti</name>
    <dbReference type="NCBI Taxonomy" id="2987699"/>
    <lineage>
        <taxon>Bacteria</taxon>
        <taxon>Bacillati</taxon>
        <taxon>Bacillota</taxon>
        <taxon>Bacilli</taxon>
        <taxon>Lactobacillales</taxon>
        <taxon>Lactobacillaceae</taxon>
        <taxon>Weissella</taxon>
    </lineage>
</organism>
<dbReference type="Proteomes" id="UP001146336">
    <property type="component" value="Unassembled WGS sequence"/>
</dbReference>
<evidence type="ECO:0000313" key="1">
    <source>
        <dbReference type="EMBL" id="MDF9300862.1"/>
    </source>
</evidence>
<accession>A0ABT6D5S9</accession>
<sequence length="72" mass="8087">MKIIVADNYAKMSRLAAHKLLATMLKPGRVNMAITAGNTPKGVYELLVEEVVGRDYYENVHFYNFDEVPVNG</sequence>
<evidence type="ECO:0000313" key="2">
    <source>
        <dbReference type="Proteomes" id="UP001146336"/>
    </source>
</evidence>
<keyword evidence="2" id="KW-1185">Reference proteome</keyword>
<proteinExistence type="predicted"/>
<name>A0ABT6D5S9_9LACO</name>
<dbReference type="InterPro" id="IPR037171">
    <property type="entry name" value="NagB/RpiA_transferase-like"/>
</dbReference>
<gene>
    <name evidence="1" type="ORF">OIT47_011375</name>
</gene>
<evidence type="ECO:0008006" key="3">
    <source>
        <dbReference type="Google" id="ProtNLM"/>
    </source>
</evidence>
<protein>
    <recommendedName>
        <fullName evidence="3">Glucosamine-6-phosphate deaminase</fullName>
    </recommendedName>
</protein>
<comment type="caution">
    <text evidence="1">The sequence shown here is derived from an EMBL/GenBank/DDBJ whole genome shotgun (WGS) entry which is preliminary data.</text>
</comment>
<dbReference type="SUPFAM" id="SSF100950">
    <property type="entry name" value="NagB/RpiA/CoA transferase-like"/>
    <property type="match status" value="1"/>
</dbReference>
<reference evidence="1" key="1">
    <citation type="submission" date="2023-03" db="EMBL/GenBank/DDBJ databases">
        <title>Comparative genomics of Weissella fermenti BK2, and weissella type species.</title>
        <authorList>
            <person name="Lee J.K."/>
            <person name="Baek J.H."/>
            <person name="Kim J.M."/>
            <person name="Choi D.G."/>
            <person name="Jeon C.O."/>
        </authorList>
    </citation>
    <scope>NUCLEOTIDE SEQUENCE</scope>
    <source>
        <strain evidence="1">BK2</strain>
    </source>
</reference>